<organism evidence="1 2">
    <name type="scientific">Litorivicinus lipolyticus</name>
    <dbReference type="NCBI Taxonomy" id="418701"/>
    <lineage>
        <taxon>Bacteria</taxon>
        <taxon>Pseudomonadati</taxon>
        <taxon>Pseudomonadota</taxon>
        <taxon>Gammaproteobacteria</taxon>
        <taxon>Oceanospirillales</taxon>
        <taxon>Litorivicinaceae</taxon>
        <taxon>Litorivicinus</taxon>
    </lineage>
</organism>
<keyword evidence="2" id="KW-1185">Reference proteome</keyword>
<dbReference type="PANTHER" id="PTHR38774:SF1">
    <property type="entry name" value="CYTOPLASMIC PROTEIN"/>
    <property type="match status" value="1"/>
</dbReference>
<protein>
    <submittedName>
        <fullName evidence="1">DUF1249 domain-containing protein</fullName>
    </submittedName>
</protein>
<dbReference type="Proteomes" id="UP000388235">
    <property type="component" value="Chromosome"/>
</dbReference>
<sequence length="158" mass="17665">MTATRGTGSCWLPVRKNRKFVPNLAAQQAESASNYLLLKRLLALIESPSGGIFGVPEQGRIVITETERSAYTSFITLAPLDRFDWLQVPQLDVRMYHDAKMAEVASINGFRPIKGSHRAATDHGLHIDEKQQINRHLGEWLRYCLSHGLAVDPTQARG</sequence>
<dbReference type="KEGG" id="llp:GH975_01715"/>
<proteinExistence type="predicted"/>
<name>A0A5Q2Q6E2_9GAMM</name>
<dbReference type="AlphaFoldDB" id="A0A5Q2Q6E2"/>
<evidence type="ECO:0000313" key="2">
    <source>
        <dbReference type="Proteomes" id="UP000388235"/>
    </source>
</evidence>
<dbReference type="Pfam" id="PF06853">
    <property type="entry name" value="DUF1249"/>
    <property type="match status" value="1"/>
</dbReference>
<dbReference type="InterPro" id="IPR009659">
    <property type="entry name" value="DUF1249"/>
</dbReference>
<accession>A0A5Q2Q6E2</accession>
<gene>
    <name evidence="1" type="ORF">GH975_01715</name>
</gene>
<reference evidence="1 2" key="1">
    <citation type="submission" date="2019-11" db="EMBL/GenBank/DDBJ databases">
        <authorList>
            <person name="Khan S.A."/>
            <person name="Jeon C.O."/>
            <person name="Chun B.H."/>
        </authorList>
    </citation>
    <scope>NUCLEOTIDE SEQUENCE [LARGE SCALE GENOMIC DNA]</scope>
    <source>
        <strain evidence="1 2">IMCC 1097</strain>
    </source>
</reference>
<evidence type="ECO:0000313" key="1">
    <source>
        <dbReference type="EMBL" id="QGG79348.1"/>
    </source>
</evidence>
<dbReference type="EMBL" id="CP045871">
    <property type="protein sequence ID" value="QGG79348.1"/>
    <property type="molecule type" value="Genomic_DNA"/>
</dbReference>
<dbReference type="OrthoDB" id="9793663at2"/>
<dbReference type="RefSeq" id="WP_153712852.1">
    <property type="nucleotide sequence ID" value="NZ_CP045871.1"/>
</dbReference>
<dbReference type="PANTHER" id="PTHR38774">
    <property type="entry name" value="CYTOPLASMIC PROTEIN-RELATED"/>
    <property type="match status" value="1"/>
</dbReference>